<gene>
    <name evidence="2" type="ORF">CR159_18625</name>
</gene>
<comment type="caution">
    <text evidence="2">The sequence shown here is derived from an EMBL/GenBank/DDBJ whole genome shotgun (WGS) entry which is preliminary data.</text>
</comment>
<accession>A0A2N4TZW5</accession>
<sequence length="212" mass="25139">MKIKRLERMRESQRAYHRCCRWVMKDGLFMPHSYEETSPGALSWWDDVGFILGERRVIVWWKHPRMSYKDEIQDRAWSEAGEPPQEGELFSDSTPNYKQIGRSRKRITSYTTSPPQEELRQYYDNLDAVTKNLQRDGIDFDVHASWRRERLSWATGVALVAPLEVRNEKELKAVADLARCLLRGETSLDREFPDYCYGRNHWLTDYSDIEKA</sequence>
<dbReference type="EMBL" id="PDNW01000022">
    <property type="protein sequence ID" value="PLC48308.1"/>
    <property type="molecule type" value="Genomic_DNA"/>
</dbReference>
<evidence type="ECO:0000313" key="3">
    <source>
        <dbReference type="Proteomes" id="UP000234190"/>
    </source>
</evidence>
<dbReference type="AlphaFoldDB" id="A0A2N4TZW5"/>
<evidence type="ECO:0000256" key="1">
    <source>
        <dbReference type="SAM" id="MobiDB-lite"/>
    </source>
</evidence>
<feature type="region of interest" description="Disordered" evidence="1">
    <location>
        <begin position="78"/>
        <end position="97"/>
    </location>
</feature>
<proteinExistence type="predicted"/>
<name>A0A2N4TZW5_9BURK</name>
<evidence type="ECO:0000313" key="2">
    <source>
        <dbReference type="EMBL" id="PLC48308.1"/>
    </source>
</evidence>
<keyword evidence="3" id="KW-1185">Reference proteome</keyword>
<dbReference type="Proteomes" id="UP000234190">
    <property type="component" value="Unassembled WGS sequence"/>
</dbReference>
<reference evidence="2 3" key="1">
    <citation type="submission" date="2017-10" db="EMBL/GenBank/DDBJ databases">
        <title>Two draft genome sequences of Pusillimonas sp. strains isolated from a nitrate- and radionuclide-contaminated groundwater in Russia.</title>
        <authorList>
            <person name="Grouzdev D.S."/>
            <person name="Tourova T.P."/>
            <person name="Goeva M.A."/>
            <person name="Babich T.L."/>
            <person name="Sokolova D.S."/>
            <person name="Abdullin R."/>
            <person name="Poltaraus A.B."/>
            <person name="Toshchakov S.V."/>
            <person name="Nazina T.N."/>
        </authorList>
    </citation>
    <scope>NUCLEOTIDE SEQUENCE [LARGE SCALE GENOMIC DNA]</scope>
    <source>
        <strain evidence="2 3">JR1/69-3-13</strain>
    </source>
</reference>
<dbReference type="OrthoDB" id="8812767at2"/>
<dbReference type="RefSeq" id="WP_102075466.1">
    <property type="nucleotide sequence ID" value="NZ_PDNW01000022.1"/>
</dbReference>
<organism evidence="2 3">
    <name type="scientific">Pollutimonas subterranea</name>
    <dbReference type="NCBI Taxonomy" id="2045210"/>
    <lineage>
        <taxon>Bacteria</taxon>
        <taxon>Pseudomonadati</taxon>
        <taxon>Pseudomonadota</taxon>
        <taxon>Betaproteobacteria</taxon>
        <taxon>Burkholderiales</taxon>
        <taxon>Alcaligenaceae</taxon>
        <taxon>Pollutimonas</taxon>
    </lineage>
</organism>
<protein>
    <submittedName>
        <fullName evidence="2">Uncharacterized protein</fullName>
    </submittedName>
</protein>